<protein>
    <submittedName>
        <fullName evidence="1">Uncharacterized protein</fullName>
    </submittedName>
</protein>
<organism evidence="1">
    <name type="scientific">Arundo donax</name>
    <name type="common">Giant reed</name>
    <name type="synonym">Donax arundinaceus</name>
    <dbReference type="NCBI Taxonomy" id="35708"/>
    <lineage>
        <taxon>Eukaryota</taxon>
        <taxon>Viridiplantae</taxon>
        <taxon>Streptophyta</taxon>
        <taxon>Embryophyta</taxon>
        <taxon>Tracheophyta</taxon>
        <taxon>Spermatophyta</taxon>
        <taxon>Magnoliopsida</taxon>
        <taxon>Liliopsida</taxon>
        <taxon>Poales</taxon>
        <taxon>Poaceae</taxon>
        <taxon>PACMAD clade</taxon>
        <taxon>Arundinoideae</taxon>
        <taxon>Arundineae</taxon>
        <taxon>Arundo</taxon>
    </lineage>
</organism>
<sequence>MLTEEFKNKWFITLTFSDSPRTQLQNMNQVFSTAEFRE</sequence>
<name>A0A0A8Y7X6_ARUDO</name>
<reference evidence="1" key="2">
    <citation type="journal article" date="2015" name="Data Brief">
        <title>Shoot transcriptome of the giant reed, Arundo donax.</title>
        <authorList>
            <person name="Barrero R.A."/>
            <person name="Guerrero F.D."/>
            <person name="Moolhuijzen P."/>
            <person name="Goolsby J.A."/>
            <person name="Tidwell J."/>
            <person name="Bellgard S.E."/>
            <person name="Bellgard M.I."/>
        </authorList>
    </citation>
    <scope>NUCLEOTIDE SEQUENCE</scope>
    <source>
        <tissue evidence="1">Shoot tissue taken approximately 20 cm above the soil surface</tissue>
    </source>
</reference>
<reference evidence="1" key="1">
    <citation type="submission" date="2014-09" db="EMBL/GenBank/DDBJ databases">
        <authorList>
            <person name="Magalhaes I.L.F."/>
            <person name="Oliveira U."/>
            <person name="Santos F.R."/>
            <person name="Vidigal T.H.D.A."/>
            <person name="Brescovit A.D."/>
            <person name="Santos A.J."/>
        </authorList>
    </citation>
    <scope>NUCLEOTIDE SEQUENCE</scope>
    <source>
        <tissue evidence="1">Shoot tissue taken approximately 20 cm above the soil surface</tissue>
    </source>
</reference>
<accession>A0A0A8Y7X6</accession>
<dbReference type="EMBL" id="GBRH01276620">
    <property type="protein sequence ID" value="JAD21275.1"/>
    <property type="molecule type" value="Transcribed_RNA"/>
</dbReference>
<proteinExistence type="predicted"/>
<dbReference type="AlphaFoldDB" id="A0A0A8Y7X6"/>
<evidence type="ECO:0000313" key="1">
    <source>
        <dbReference type="EMBL" id="JAD21275.1"/>
    </source>
</evidence>